<dbReference type="EMBL" id="UINC01000939">
    <property type="protein sequence ID" value="SUZ64679.1"/>
    <property type="molecule type" value="Genomic_DNA"/>
</dbReference>
<dbReference type="PROSITE" id="PS50005">
    <property type="entry name" value="TPR"/>
    <property type="match status" value="1"/>
</dbReference>
<dbReference type="InterPro" id="IPR011990">
    <property type="entry name" value="TPR-like_helical_dom_sf"/>
</dbReference>
<keyword evidence="2" id="KW-0802">TPR repeat</keyword>
<dbReference type="InterPro" id="IPR019734">
    <property type="entry name" value="TPR_rpt"/>
</dbReference>
<dbReference type="SMART" id="SM00028">
    <property type="entry name" value="TPR"/>
    <property type="match status" value="8"/>
</dbReference>
<protein>
    <submittedName>
        <fullName evidence="3">Uncharacterized protein</fullName>
    </submittedName>
</protein>
<evidence type="ECO:0000256" key="2">
    <source>
        <dbReference type="ARBA" id="ARBA00022803"/>
    </source>
</evidence>
<dbReference type="Pfam" id="PF13432">
    <property type="entry name" value="TPR_16"/>
    <property type="match status" value="3"/>
</dbReference>
<dbReference type="SUPFAM" id="SSF48452">
    <property type="entry name" value="TPR-like"/>
    <property type="match status" value="2"/>
</dbReference>
<dbReference type="Gene3D" id="1.25.40.10">
    <property type="entry name" value="Tetratricopeptide repeat domain"/>
    <property type="match status" value="3"/>
</dbReference>
<dbReference type="InterPro" id="IPR051685">
    <property type="entry name" value="Ycf3/AcsC/BcsC/TPR_MFPF"/>
</dbReference>
<accession>A0A381PEV8</accession>
<evidence type="ECO:0000256" key="1">
    <source>
        <dbReference type="ARBA" id="ARBA00022737"/>
    </source>
</evidence>
<reference evidence="3" key="1">
    <citation type="submission" date="2018-05" db="EMBL/GenBank/DDBJ databases">
        <authorList>
            <person name="Lanie J.A."/>
            <person name="Ng W.-L."/>
            <person name="Kazmierczak K.M."/>
            <person name="Andrzejewski T.M."/>
            <person name="Davidsen T.M."/>
            <person name="Wayne K.J."/>
            <person name="Tettelin H."/>
            <person name="Glass J.I."/>
            <person name="Rusch D."/>
            <person name="Podicherti R."/>
            <person name="Tsui H.-C.T."/>
            <person name="Winkler M.E."/>
        </authorList>
    </citation>
    <scope>NUCLEOTIDE SEQUENCE</scope>
</reference>
<keyword evidence="1" id="KW-0677">Repeat</keyword>
<evidence type="ECO:0000313" key="3">
    <source>
        <dbReference type="EMBL" id="SUZ64679.1"/>
    </source>
</evidence>
<gene>
    <name evidence="3" type="ORF">METZ01_LOCUS17533</name>
</gene>
<dbReference type="AlphaFoldDB" id="A0A381PEV8"/>
<dbReference type="PANTHER" id="PTHR44943:SF8">
    <property type="entry name" value="TPR REPEAT-CONTAINING PROTEIN MJ0263"/>
    <property type="match status" value="1"/>
</dbReference>
<organism evidence="3">
    <name type="scientific">marine metagenome</name>
    <dbReference type="NCBI Taxonomy" id="408172"/>
    <lineage>
        <taxon>unclassified sequences</taxon>
        <taxon>metagenomes</taxon>
        <taxon>ecological metagenomes</taxon>
    </lineage>
</organism>
<name>A0A381PEV8_9ZZZZ</name>
<dbReference type="PANTHER" id="PTHR44943">
    <property type="entry name" value="CELLULOSE SYNTHASE OPERON PROTEIN C"/>
    <property type="match status" value="1"/>
</dbReference>
<sequence>MTKYVTKLILSGLLTACAGTQVLPPPTTMIVEMVSAEDGPLAPVEPSEIEYGSFTEEQLYRAIISELGAQRGQLEDAGENYFDLAVETRDLNIIRRAVQFASVTGDTNALMQLGLLWSDIEPENAQPHLLLSFQFLENANFDRALSHMTRVIELGGEMDFSTLAARTDQLSPGSRATLIENLRQLTSEFAEQESIRLALVQLLAQNREFDNALLELRLLEQLSGASPSIVQLQAQILQSMNDDNQALRVLRRGVREFETDKPLRRGFARLLIQNEEYEEAKQQFQYIMEQDPQDWETRYSIALLDLEMQNFASAAQGFNFLVGVGQRTDESQYYLGYIYEKEDDYERAIEHYRQVGIGTNNFLAAQQQATRFSIQLEELDEAHQWLMNLSGGQPRLEIFFNTIESNLLIQNGYSDEAKELLDIALNKYPNESELLFARVLYYDSQKHMAGSEADLRQIIRMKPEDSRALNHLGYMLADQTTRYEEALELIERAIAISPDDPAIIDSLAWAQYKLGQYEDALENLRRAFAVFPDHEVASHLGEVLWMLGKEEEATQVWEEALEETPSSDLIKEVMGRFQLSQ</sequence>
<proteinExistence type="predicted"/>